<name>C5LA92_PERM5</name>
<sequence>MSTGQPLVPPKDLVLTAETGSGKTLAYLAPLLSRLAWSITDASPEGVYLLILVPTRELVQQISRVVASLLSYHPLLRSSFLCGGYSIDDDVERIAKEDRPHVLVCTPGRLISHLSSTSGLYCLLKQSLHLLVVDEFDRMADMGFLPQLEHIYSALLGCRSDVGIVLCSATISPASSSSLSVTPDKLRQEVLFFNADQFQATLEAMIYRATTDDGTADRHRVLVLFPTVRILQLFYVMTKARRRQKGTKTALHATRIAALHAQLSNDKRRSIADEFLHPDDSCLNKVLFATDIAARGLDWSQISHVIQIDVPHAQSEGEVVDQYVHRMGRTARGGSAGVSTLMLPRRLHPNGLPRILAGHSDRLVMLNDSDMLDSYMSKLPVGEIEPVWFEPGSCQLGYRSLMAFYHRQMQLSCTNDFDVRKEDIIKCVNDMILSTGLLKRQPMLNRKFVDQLGFTGLPGIRIGSYFEKAREAEEIEKEQLREPFGQRLA</sequence>
<dbReference type="OMA" id="CETGTEW"/>
<comment type="function">
    <text evidence="6">RNA helicase.</text>
</comment>
<dbReference type="InterPro" id="IPR011545">
    <property type="entry name" value="DEAD/DEAH_box_helicase_dom"/>
</dbReference>
<keyword evidence="3 6" id="KW-0347">Helicase</keyword>
<dbReference type="CDD" id="cd00268">
    <property type="entry name" value="DEADc"/>
    <property type="match status" value="1"/>
</dbReference>
<dbReference type="PANTHER" id="PTHR24031">
    <property type="entry name" value="RNA HELICASE"/>
    <property type="match status" value="1"/>
</dbReference>
<accession>C5LA92</accession>
<evidence type="ECO:0000256" key="3">
    <source>
        <dbReference type="ARBA" id="ARBA00022806"/>
    </source>
</evidence>
<dbReference type="SMART" id="SM00487">
    <property type="entry name" value="DEXDc"/>
    <property type="match status" value="1"/>
</dbReference>
<feature type="domain" description="Helicase C-terminal" evidence="8">
    <location>
        <begin position="201"/>
        <end position="387"/>
    </location>
</feature>
<dbReference type="SUPFAM" id="SSF52540">
    <property type="entry name" value="P-loop containing nucleoside triphosphate hydrolases"/>
    <property type="match status" value="1"/>
</dbReference>
<keyword evidence="10" id="KW-1185">Reference proteome</keyword>
<proteinExistence type="inferred from homology"/>
<evidence type="ECO:0000256" key="4">
    <source>
        <dbReference type="ARBA" id="ARBA00022840"/>
    </source>
</evidence>
<evidence type="ECO:0000256" key="1">
    <source>
        <dbReference type="ARBA" id="ARBA00022741"/>
    </source>
</evidence>
<dbReference type="GO" id="GO:0016787">
    <property type="term" value="F:hydrolase activity"/>
    <property type="evidence" value="ECO:0007669"/>
    <property type="project" value="UniProtKB-KW"/>
</dbReference>
<evidence type="ECO:0000256" key="5">
    <source>
        <dbReference type="ARBA" id="ARBA00022884"/>
    </source>
</evidence>
<dbReference type="EC" id="3.6.4.13" evidence="6"/>
<reference evidence="9 10" key="1">
    <citation type="submission" date="2008-07" db="EMBL/GenBank/DDBJ databases">
        <authorList>
            <person name="El-Sayed N."/>
            <person name="Caler E."/>
            <person name="Inman J."/>
            <person name="Amedeo P."/>
            <person name="Hass B."/>
            <person name="Wortman J."/>
        </authorList>
    </citation>
    <scope>NUCLEOTIDE SEQUENCE [LARGE SCALE GENOMIC DNA]</scope>
    <source>
        <strain evidence="10">ATCC 50983 / TXsc</strain>
    </source>
</reference>
<keyword evidence="5 6" id="KW-0694">RNA-binding</keyword>
<dbReference type="InterPro" id="IPR027417">
    <property type="entry name" value="P-loop_NTPase"/>
</dbReference>
<keyword evidence="2 6" id="KW-0378">Hydrolase</keyword>
<dbReference type="Pfam" id="PF00271">
    <property type="entry name" value="Helicase_C"/>
    <property type="match status" value="1"/>
</dbReference>
<comment type="domain">
    <text evidence="6">The Q motif is unique to and characteristic of the DEAD box family of RNA helicases and controls ATP binding and hydrolysis.</text>
</comment>
<dbReference type="PROSITE" id="PS51194">
    <property type="entry name" value="HELICASE_CTER"/>
    <property type="match status" value="1"/>
</dbReference>
<feature type="domain" description="Helicase ATP-binding" evidence="7">
    <location>
        <begin position="4"/>
        <end position="189"/>
    </location>
</feature>
<dbReference type="SMART" id="SM00490">
    <property type="entry name" value="HELICc"/>
    <property type="match status" value="1"/>
</dbReference>
<dbReference type="OrthoDB" id="193716at2759"/>
<dbReference type="GeneID" id="9065386"/>
<comment type="similarity">
    <text evidence="6">Belongs to the DEAD box helicase family.</text>
</comment>
<dbReference type="EMBL" id="GG680729">
    <property type="protein sequence ID" value="EER06348.1"/>
    <property type="molecule type" value="Genomic_DNA"/>
</dbReference>
<dbReference type="GO" id="GO:0003723">
    <property type="term" value="F:RNA binding"/>
    <property type="evidence" value="ECO:0007669"/>
    <property type="project" value="UniProtKB-UniRule"/>
</dbReference>
<dbReference type="RefSeq" id="XP_002774532.1">
    <property type="nucleotide sequence ID" value="XM_002774486.1"/>
</dbReference>
<evidence type="ECO:0000259" key="8">
    <source>
        <dbReference type="PROSITE" id="PS51194"/>
    </source>
</evidence>
<evidence type="ECO:0000259" key="7">
    <source>
        <dbReference type="PROSITE" id="PS51192"/>
    </source>
</evidence>
<dbReference type="InterPro" id="IPR044742">
    <property type="entry name" value="DEAD/DEAH_RhlB"/>
</dbReference>
<dbReference type="Pfam" id="PF00270">
    <property type="entry name" value="DEAD"/>
    <property type="match status" value="1"/>
</dbReference>
<dbReference type="Proteomes" id="UP000007800">
    <property type="component" value="Unassembled WGS sequence"/>
</dbReference>
<evidence type="ECO:0000313" key="10">
    <source>
        <dbReference type="Proteomes" id="UP000007800"/>
    </source>
</evidence>
<dbReference type="PROSITE" id="PS51192">
    <property type="entry name" value="HELICASE_ATP_BIND_1"/>
    <property type="match status" value="1"/>
</dbReference>
<gene>
    <name evidence="9" type="ORF">Pmar_PMAR006115</name>
</gene>
<keyword evidence="1 6" id="KW-0547">Nucleotide-binding</keyword>
<protein>
    <recommendedName>
        <fullName evidence="6">ATP-dependent RNA helicase</fullName>
        <ecNumber evidence="6">3.6.4.13</ecNumber>
    </recommendedName>
</protein>
<evidence type="ECO:0000256" key="6">
    <source>
        <dbReference type="RuleBase" id="RU365068"/>
    </source>
</evidence>
<dbReference type="AlphaFoldDB" id="C5LA92"/>
<keyword evidence="4 6" id="KW-0067">ATP-binding</keyword>
<dbReference type="InParanoid" id="C5LA92"/>
<dbReference type="Gene3D" id="3.40.50.300">
    <property type="entry name" value="P-loop containing nucleotide triphosphate hydrolases"/>
    <property type="match status" value="2"/>
</dbReference>
<organism evidence="10">
    <name type="scientific">Perkinsus marinus (strain ATCC 50983 / TXsc)</name>
    <dbReference type="NCBI Taxonomy" id="423536"/>
    <lineage>
        <taxon>Eukaryota</taxon>
        <taxon>Sar</taxon>
        <taxon>Alveolata</taxon>
        <taxon>Perkinsozoa</taxon>
        <taxon>Perkinsea</taxon>
        <taxon>Perkinsida</taxon>
        <taxon>Perkinsidae</taxon>
        <taxon>Perkinsus</taxon>
    </lineage>
</organism>
<dbReference type="InterPro" id="IPR001650">
    <property type="entry name" value="Helicase_C-like"/>
</dbReference>
<evidence type="ECO:0000313" key="9">
    <source>
        <dbReference type="EMBL" id="EER06348.1"/>
    </source>
</evidence>
<evidence type="ECO:0000256" key="2">
    <source>
        <dbReference type="ARBA" id="ARBA00022801"/>
    </source>
</evidence>
<dbReference type="InterPro" id="IPR014001">
    <property type="entry name" value="Helicase_ATP-bd"/>
</dbReference>
<dbReference type="GO" id="GO:0005524">
    <property type="term" value="F:ATP binding"/>
    <property type="evidence" value="ECO:0007669"/>
    <property type="project" value="UniProtKB-UniRule"/>
</dbReference>
<dbReference type="GO" id="GO:0003724">
    <property type="term" value="F:RNA helicase activity"/>
    <property type="evidence" value="ECO:0007669"/>
    <property type="project" value="UniProtKB-EC"/>
</dbReference>
<comment type="catalytic activity">
    <reaction evidence="6">
        <text>ATP + H2O = ADP + phosphate + H(+)</text>
        <dbReference type="Rhea" id="RHEA:13065"/>
        <dbReference type="ChEBI" id="CHEBI:15377"/>
        <dbReference type="ChEBI" id="CHEBI:15378"/>
        <dbReference type="ChEBI" id="CHEBI:30616"/>
        <dbReference type="ChEBI" id="CHEBI:43474"/>
        <dbReference type="ChEBI" id="CHEBI:456216"/>
        <dbReference type="EC" id="3.6.4.13"/>
    </reaction>
</comment>